<comment type="subcellular location">
    <subcellularLocation>
        <location evidence="12">Cell inner membrane</location>
        <topology evidence="12">Multi-pass membrane protein</topology>
    </subcellularLocation>
    <subcellularLocation>
        <location evidence="1">Cell membrane</location>
        <topology evidence="1">Multi-pass membrane protein</topology>
    </subcellularLocation>
</comment>
<gene>
    <name evidence="12" type="primary">wecA</name>
    <name evidence="14" type="ORF">BA177_06695</name>
</gene>
<comment type="similarity">
    <text evidence="12">Belongs to the glycosyltransferase 4 family. WecA subfamily.</text>
</comment>
<comment type="pathway">
    <text evidence="12">Bacterial outer membrane biogenesis; LPS O-antigen biosynthesis.</text>
</comment>
<evidence type="ECO:0000256" key="12">
    <source>
        <dbReference type="HAMAP-Rule" id="MF_02030"/>
    </source>
</evidence>
<organism evidence="14 15">
    <name type="scientific">Woeseia oceani</name>
    <dbReference type="NCBI Taxonomy" id="1548547"/>
    <lineage>
        <taxon>Bacteria</taxon>
        <taxon>Pseudomonadati</taxon>
        <taxon>Pseudomonadota</taxon>
        <taxon>Gammaproteobacteria</taxon>
        <taxon>Woeseiales</taxon>
        <taxon>Woeseiaceae</taxon>
        <taxon>Woeseia</taxon>
    </lineage>
</organism>
<dbReference type="HAMAP" id="MF_02030">
    <property type="entry name" value="WecA_Gammaproteo"/>
    <property type="match status" value="1"/>
</dbReference>
<comment type="cofactor">
    <cofactor evidence="12">
        <name>Mn(2+)</name>
        <dbReference type="ChEBI" id="CHEBI:29035"/>
    </cofactor>
</comment>
<feature type="transmembrane region" description="Helical" evidence="12">
    <location>
        <begin position="122"/>
        <end position="145"/>
    </location>
</feature>
<feature type="transmembrane region" description="Helical" evidence="12">
    <location>
        <begin position="315"/>
        <end position="332"/>
    </location>
</feature>
<keyword evidence="5 12" id="KW-0808">Transferase</keyword>
<dbReference type="InterPro" id="IPR012750">
    <property type="entry name" value="ECA_WecA-rel"/>
</dbReference>
<feature type="transmembrane region" description="Helical" evidence="12">
    <location>
        <begin position="68"/>
        <end position="85"/>
    </location>
</feature>
<dbReference type="Proteomes" id="UP000092695">
    <property type="component" value="Chromosome"/>
</dbReference>
<feature type="transmembrane region" description="Helical" evidence="12">
    <location>
        <begin position="290"/>
        <end position="309"/>
    </location>
</feature>
<name>A0A193LEI0_9GAMM</name>
<comment type="catalytic activity">
    <reaction evidence="12">
        <text>di-trans,octa-cis-undecaprenyl phosphate + UDP-N-acetyl-alpha-D-glucosamine = N-acetyl-alpha-D-glucosaminyl-di-trans,octa-cis-undecaprenyl diphosphate + UMP</text>
        <dbReference type="Rhea" id="RHEA:28090"/>
        <dbReference type="ChEBI" id="CHEBI:57705"/>
        <dbReference type="ChEBI" id="CHEBI:57865"/>
        <dbReference type="ChEBI" id="CHEBI:60392"/>
        <dbReference type="ChEBI" id="CHEBI:62959"/>
        <dbReference type="EC" id="2.7.8.33"/>
    </reaction>
</comment>
<accession>A0A193LEI0</accession>
<keyword evidence="6 12" id="KW-0812">Transmembrane</keyword>
<dbReference type="GO" id="GO:0000287">
    <property type="term" value="F:magnesium ion binding"/>
    <property type="evidence" value="ECO:0007669"/>
    <property type="project" value="InterPro"/>
</dbReference>
<dbReference type="GO" id="GO:0005886">
    <property type="term" value="C:plasma membrane"/>
    <property type="evidence" value="ECO:0007669"/>
    <property type="project" value="UniProtKB-SubCell"/>
</dbReference>
<evidence type="ECO:0000256" key="2">
    <source>
        <dbReference type="ARBA" id="ARBA00022475"/>
    </source>
</evidence>
<feature type="binding site" evidence="13">
    <location>
        <position position="149"/>
    </location>
    <ligand>
        <name>Mg(2+)</name>
        <dbReference type="ChEBI" id="CHEBI:18420"/>
    </ligand>
</feature>
<keyword evidence="7 12" id="KW-0460">Magnesium</keyword>
<keyword evidence="9 12" id="KW-1133">Transmembrane helix</keyword>
<dbReference type="UniPathway" id="UPA00281"/>
<evidence type="ECO:0000256" key="8">
    <source>
        <dbReference type="ARBA" id="ARBA00022985"/>
    </source>
</evidence>
<sequence length="354" mass="37988">MIAASISISVAITLLFMTVLRPLAVSVGLVDRPGGRKSHVGEIPIVGGIAMFAGIFFGLALLPDLASGYWYLLLSGALLVIVGALDDRYDVPAEIRLVAQTCAAIIMVYGGGLVVWDVGNPLGLGTISLGPFALIFTILVTLTVINAFNLVDGVDGLAGSMAIISLFSIVVAGGMAVDTTAIASVVCASVAGFLVFNYPVYANRRLRSFMGDAGSTLLGLIVVWLTIRVSQGDSRSMSPVTGLWFVAVPLFDLFTCFVRRISKGRSPFRPGREHFHHLLYRAGFSVRQTLWVLTAIAVLYAAFGLLGHWAEFAESVMFIIWLGCASVQYLILKKVATLFRYNRRCSRSGGIQTI</sequence>
<evidence type="ECO:0000313" key="15">
    <source>
        <dbReference type="Proteomes" id="UP000092695"/>
    </source>
</evidence>
<dbReference type="GO" id="GO:0009243">
    <property type="term" value="P:O antigen biosynthetic process"/>
    <property type="evidence" value="ECO:0007669"/>
    <property type="project" value="UniProtKB-UniRule"/>
</dbReference>
<keyword evidence="8 12" id="KW-0448">Lipopolysaccharide biosynthesis</keyword>
<keyword evidence="15" id="KW-1185">Reference proteome</keyword>
<evidence type="ECO:0000256" key="7">
    <source>
        <dbReference type="ARBA" id="ARBA00022842"/>
    </source>
</evidence>
<dbReference type="PANTHER" id="PTHR22926">
    <property type="entry name" value="PHOSPHO-N-ACETYLMURAMOYL-PENTAPEPTIDE-TRANSFERASE"/>
    <property type="match status" value="1"/>
</dbReference>
<keyword evidence="13" id="KW-0479">Metal-binding</keyword>
<feature type="transmembrane region" description="Helical" evidence="12">
    <location>
        <begin position="6"/>
        <end position="30"/>
    </location>
</feature>
<dbReference type="GO" id="GO:0044038">
    <property type="term" value="P:cell wall macromolecule biosynthetic process"/>
    <property type="evidence" value="ECO:0007669"/>
    <property type="project" value="TreeGrafter"/>
</dbReference>
<dbReference type="AlphaFoldDB" id="A0A193LEI0"/>
<feature type="transmembrane region" description="Helical" evidence="12">
    <location>
        <begin position="242"/>
        <end position="262"/>
    </location>
</feature>
<comment type="cofactor">
    <cofactor evidence="12 13">
        <name>Mg(2+)</name>
        <dbReference type="ChEBI" id="CHEBI:18420"/>
    </cofactor>
</comment>
<protein>
    <recommendedName>
        <fullName evidence="12">Undecaprenyl-phosphate alpha-N-acetylglucosaminyl 1-phosphate transferase</fullName>
        <ecNumber evidence="12">2.7.8.33</ecNumber>
    </recommendedName>
    <alternativeName>
        <fullName evidence="12">UDP-GlcNAc:undecaprenyl-phosphate GlcNAc-1-phosphate transferase</fullName>
    </alternativeName>
    <alternativeName>
        <fullName evidence="12">Undecaprenyl-phosphate GlcNAc-1-phosphate transferase</fullName>
    </alternativeName>
</protein>
<dbReference type="KEGG" id="woc:BA177_06695"/>
<dbReference type="GO" id="GO:0009276">
    <property type="term" value="C:Gram-negative-bacterium-type cell wall"/>
    <property type="evidence" value="ECO:0007669"/>
    <property type="project" value="InterPro"/>
</dbReference>
<dbReference type="InterPro" id="IPR000715">
    <property type="entry name" value="Glycosyl_transferase_4"/>
</dbReference>
<feature type="transmembrane region" description="Helical" evidence="12">
    <location>
        <begin position="213"/>
        <end position="230"/>
    </location>
</feature>
<dbReference type="GO" id="GO:0071555">
    <property type="term" value="P:cell wall organization"/>
    <property type="evidence" value="ECO:0007669"/>
    <property type="project" value="TreeGrafter"/>
</dbReference>
<evidence type="ECO:0000256" key="10">
    <source>
        <dbReference type="ARBA" id="ARBA00023136"/>
    </source>
</evidence>
<dbReference type="OrthoDB" id="9783652at2"/>
<evidence type="ECO:0000256" key="1">
    <source>
        <dbReference type="ARBA" id="ARBA00004651"/>
    </source>
</evidence>
<evidence type="ECO:0000256" key="9">
    <source>
        <dbReference type="ARBA" id="ARBA00022989"/>
    </source>
</evidence>
<keyword evidence="4 12" id="KW-0328">Glycosyltransferase</keyword>
<dbReference type="EC" id="2.7.8.33" evidence="12"/>
<evidence type="ECO:0000256" key="6">
    <source>
        <dbReference type="ARBA" id="ARBA00022692"/>
    </source>
</evidence>
<keyword evidence="2 12" id="KW-1003">Cell membrane</keyword>
<keyword evidence="3 12" id="KW-0997">Cell inner membrane</keyword>
<feature type="transmembrane region" description="Helical" evidence="12">
    <location>
        <begin position="42"/>
        <end position="62"/>
    </location>
</feature>
<evidence type="ECO:0000256" key="4">
    <source>
        <dbReference type="ARBA" id="ARBA00022676"/>
    </source>
</evidence>
<dbReference type="Pfam" id="PF00953">
    <property type="entry name" value="Glycos_transf_4"/>
    <property type="match status" value="1"/>
</dbReference>
<evidence type="ECO:0000256" key="3">
    <source>
        <dbReference type="ARBA" id="ARBA00022519"/>
    </source>
</evidence>
<feature type="transmembrane region" description="Helical" evidence="12">
    <location>
        <begin position="181"/>
        <end position="201"/>
    </location>
</feature>
<feature type="transmembrane region" description="Helical" evidence="12">
    <location>
        <begin position="97"/>
        <end position="116"/>
    </location>
</feature>
<keyword evidence="11 12" id="KW-0464">Manganese</keyword>
<evidence type="ECO:0000313" key="14">
    <source>
        <dbReference type="EMBL" id="ANO50935.1"/>
    </source>
</evidence>
<dbReference type="EMBL" id="CP016268">
    <property type="protein sequence ID" value="ANO50935.1"/>
    <property type="molecule type" value="Genomic_DNA"/>
</dbReference>
<dbReference type="PANTHER" id="PTHR22926:SF3">
    <property type="entry name" value="UNDECAPRENYL-PHOSPHATE ALPHA-N-ACETYLGLUCOSAMINYL 1-PHOSPHATE TRANSFERASE"/>
    <property type="match status" value="1"/>
</dbReference>
<dbReference type="GO" id="GO:0036380">
    <property type="term" value="F:UDP-N-acetylglucosamine-undecaprenyl-phosphate N-acetylglucosaminephosphotransferase activity"/>
    <property type="evidence" value="ECO:0007669"/>
    <property type="project" value="UniProtKB-UniRule"/>
</dbReference>
<evidence type="ECO:0000256" key="13">
    <source>
        <dbReference type="PIRSR" id="PIRSR600715-1"/>
    </source>
</evidence>
<proteinExistence type="inferred from homology"/>
<evidence type="ECO:0000256" key="5">
    <source>
        <dbReference type="ARBA" id="ARBA00022679"/>
    </source>
</evidence>
<comment type="function">
    <text evidence="12">Catalyzes the transfer of the GlcNAc-1-phosphate moiety from UDP-GlcNAc onto the carrier lipid undecaprenyl phosphate (C55-P), yielding GlcNAc-pyrophosphoryl-undecaprenyl (GlcNAc-PP-C55).</text>
</comment>
<dbReference type="GO" id="GO:0030145">
    <property type="term" value="F:manganese ion binding"/>
    <property type="evidence" value="ECO:0007669"/>
    <property type="project" value="InterPro"/>
</dbReference>
<evidence type="ECO:0000256" key="11">
    <source>
        <dbReference type="ARBA" id="ARBA00023211"/>
    </source>
</evidence>
<dbReference type="STRING" id="1548547.BA177_06695"/>
<dbReference type="RefSeq" id="WP_068614508.1">
    <property type="nucleotide sequence ID" value="NZ_CP016268.1"/>
</dbReference>
<feature type="transmembrane region" description="Helical" evidence="12">
    <location>
        <begin position="157"/>
        <end position="175"/>
    </location>
</feature>
<feature type="binding site" evidence="13">
    <location>
        <position position="212"/>
    </location>
    <ligand>
        <name>Mg(2+)</name>
        <dbReference type="ChEBI" id="CHEBI:18420"/>
    </ligand>
</feature>
<dbReference type="GO" id="GO:0016757">
    <property type="term" value="F:glycosyltransferase activity"/>
    <property type="evidence" value="ECO:0007669"/>
    <property type="project" value="UniProtKB-KW"/>
</dbReference>
<reference evidence="14 15" key="1">
    <citation type="submission" date="2016-06" db="EMBL/GenBank/DDBJ databases">
        <title>Complete genome sequence of a deep-branching marine Gamma Proteobacterium Woeseia oceani type strain XK5.</title>
        <authorList>
            <person name="Mu D."/>
            <person name="Du Z."/>
        </authorList>
    </citation>
    <scope>NUCLEOTIDE SEQUENCE [LARGE SCALE GENOMIC DNA]</scope>
    <source>
        <strain evidence="14 15">XK5</strain>
    </source>
</reference>
<keyword evidence="10 12" id="KW-0472">Membrane</keyword>
<dbReference type="CDD" id="cd06853">
    <property type="entry name" value="GT_WecA_like"/>
    <property type="match status" value="1"/>
</dbReference>